<dbReference type="PROSITE" id="PS52004">
    <property type="entry name" value="KS3_2"/>
    <property type="match status" value="1"/>
</dbReference>
<evidence type="ECO:0000256" key="4">
    <source>
        <dbReference type="RuleBase" id="RU003694"/>
    </source>
</evidence>
<dbReference type="RefSeq" id="WP_106289118.1">
    <property type="nucleotide sequence ID" value="NZ_CAWNTC010000068.1"/>
</dbReference>
<reference evidence="6 7" key="2">
    <citation type="submission" date="2018-03" db="EMBL/GenBank/DDBJ databases">
        <title>The ancient ancestry and fast evolution of plastids.</title>
        <authorList>
            <person name="Moore K.R."/>
            <person name="Magnabosco C."/>
            <person name="Momper L."/>
            <person name="Gold D.A."/>
            <person name="Bosak T."/>
            <person name="Fournier G.P."/>
        </authorList>
    </citation>
    <scope>NUCLEOTIDE SEQUENCE [LARGE SCALE GENOMIC DNA]</scope>
    <source>
        <strain evidence="6 7">CCAP 1448/3</strain>
    </source>
</reference>
<keyword evidence="1" id="KW-0596">Phosphopantetheine</keyword>
<reference evidence="6 7" key="1">
    <citation type="submission" date="2018-02" db="EMBL/GenBank/DDBJ databases">
        <authorList>
            <person name="Cohen D.B."/>
            <person name="Kent A.D."/>
        </authorList>
    </citation>
    <scope>NUCLEOTIDE SEQUENCE [LARGE SCALE GENOMIC DNA]</scope>
    <source>
        <strain evidence="6 7">CCAP 1448/3</strain>
    </source>
</reference>
<dbReference type="GO" id="GO:0005737">
    <property type="term" value="C:cytoplasm"/>
    <property type="evidence" value="ECO:0007669"/>
    <property type="project" value="TreeGrafter"/>
</dbReference>
<name>A0A2T1C2F1_9CYAN</name>
<dbReference type="SMART" id="SM00825">
    <property type="entry name" value="PKS_KS"/>
    <property type="match status" value="1"/>
</dbReference>
<dbReference type="SUPFAM" id="SSF53901">
    <property type="entry name" value="Thiolase-like"/>
    <property type="match status" value="1"/>
</dbReference>
<dbReference type="EMBL" id="PVWJ01000060">
    <property type="protein sequence ID" value="PSB02439.1"/>
    <property type="molecule type" value="Genomic_DNA"/>
</dbReference>
<dbReference type="InterPro" id="IPR050091">
    <property type="entry name" value="PKS_NRPS_Biosynth_Enz"/>
</dbReference>
<dbReference type="AlphaFoldDB" id="A0A2T1C2F1"/>
<dbReference type="GO" id="GO:0005886">
    <property type="term" value="C:plasma membrane"/>
    <property type="evidence" value="ECO:0007669"/>
    <property type="project" value="TreeGrafter"/>
</dbReference>
<dbReference type="InterPro" id="IPR020841">
    <property type="entry name" value="PKS_Beta-ketoAc_synthase_dom"/>
</dbReference>
<comment type="similarity">
    <text evidence="4">Belongs to the thiolase-like superfamily. Beta-ketoacyl-ACP synthases family.</text>
</comment>
<dbReference type="Gene3D" id="1.10.1240.100">
    <property type="match status" value="1"/>
</dbReference>
<dbReference type="CDD" id="cd00833">
    <property type="entry name" value="PKS"/>
    <property type="match status" value="1"/>
</dbReference>
<dbReference type="GO" id="GO:0071770">
    <property type="term" value="P:DIM/DIP cell wall layer assembly"/>
    <property type="evidence" value="ECO:0007669"/>
    <property type="project" value="TreeGrafter"/>
</dbReference>
<keyword evidence="7" id="KW-1185">Reference proteome</keyword>
<dbReference type="FunFam" id="3.40.47.10:FF:000019">
    <property type="entry name" value="Polyketide synthase type I"/>
    <property type="match status" value="1"/>
</dbReference>
<dbReference type="Pfam" id="PF00109">
    <property type="entry name" value="ketoacyl-synt"/>
    <property type="match status" value="1"/>
</dbReference>
<gene>
    <name evidence="6" type="ORF">C7B64_13160</name>
</gene>
<keyword evidence="2" id="KW-0597">Phosphoprotein</keyword>
<accession>A0A2T1C2F1</accession>
<dbReference type="OrthoDB" id="499075at2"/>
<dbReference type="Pfam" id="PF22621">
    <property type="entry name" value="CurL-like_PKS_C"/>
    <property type="match status" value="1"/>
</dbReference>
<keyword evidence="3 4" id="KW-0808">Transferase</keyword>
<dbReference type="PANTHER" id="PTHR43775:SF37">
    <property type="entry name" value="SI:DKEY-61P9.11"/>
    <property type="match status" value="1"/>
</dbReference>
<dbReference type="Pfam" id="PF02801">
    <property type="entry name" value="Ketoacyl-synt_C"/>
    <property type="match status" value="1"/>
</dbReference>
<dbReference type="GO" id="GO:0006633">
    <property type="term" value="P:fatty acid biosynthetic process"/>
    <property type="evidence" value="ECO:0007669"/>
    <property type="project" value="TreeGrafter"/>
</dbReference>
<protein>
    <recommendedName>
        <fullName evidence="5">Ketosynthase family 3 (KS3) domain-containing protein</fullName>
    </recommendedName>
</protein>
<comment type="caution">
    <text evidence="6">The sequence shown here is derived from an EMBL/GenBank/DDBJ whole genome shotgun (WGS) entry which is preliminary data.</text>
</comment>
<dbReference type="Gene3D" id="3.40.47.10">
    <property type="match status" value="1"/>
</dbReference>
<dbReference type="PANTHER" id="PTHR43775">
    <property type="entry name" value="FATTY ACID SYNTHASE"/>
    <property type="match status" value="1"/>
</dbReference>
<dbReference type="InterPro" id="IPR014030">
    <property type="entry name" value="Ketoacyl_synth_N"/>
</dbReference>
<proteinExistence type="inferred from homology"/>
<evidence type="ECO:0000256" key="3">
    <source>
        <dbReference type="ARBA" id="ARBA00022679"/>
    </source>
</evidence>
<sequence length="578" mass="62415">MEPVAIIGMGCRFPGGENPSSFWSLLRNGGDAIAPVPSDRWDIDRFYHPEPGTPGKMITRWGGFLKQVNRFDANFFGISLEEAQRIDPQQKLMLEVAWEALEDAGVVPAKLSGTSTGVFLGISKSDHNRVLYQDLAQISATSIPDSNPSIVANRLSFFLQVQGPSMAIDTTCSSALVALHLACQSLQSGESELAIVGGISLNLVPEDFICLSLAGLISPDGRCKTFDARANGYGRGEGCGVVVVKLLREAIANRDNILAVIRGSAVNQNGLSNGFTAPNGLAQQALISKALANAGVSADRISYVETHGTGTPLGDAIEVKSLKAKLKSDRPCWLGSVKTNIGHLEAAAGVASLIKTVLSLQNQEIPAHLHFQQLHPYISLKGTNLAIPTELQPWSQEREPRLAGVSSFGSGGTNAHIILESAPENPDLRSNNESQLLTLSAKTEPALRELARRYQRFIQDNPNNSLADICFTANTGRSLFNYRLAAIADSKEQLAIQLGDFANAKETTGVMTGKAIGQKGAEILNLTSNRQNWSTIAQLYVNGGSINWSEFYQENPSHRLQLPTYPFQRQKCSLHNNE</sequence>
<organism evidence="6 7">
    <name type="scientific">Merismopedia glauca CCAP 1448/3</name>
    <dbReference type="NCBI Taxonomy" id="1296344"/>
    <lineage>
        <taxon>Bacteria</taxon>
        <taxon>Bacillati</taxon>
        <taxon>Cyanobacteriota</taxon>
        <taxon>Cyanophyceae</taxon>
        <taxon>Synechococcales</taxon>
        <taxon>Merismopediaceae</taxon>
        <taxon>Merismopedia</taxon>
    </lineage>
</organism>
<dbReference type="Proteomes" id="UP000238762">
    <property type="component" value="Unassembled WGS sequence"/>
</dbReference>
<evidence type="ECO:0000259" key="5">
    <source>
        <dbReference type="PROSITE" id="PS52004"/>
    </source>
</evidence>
<dbReference type="InterPro" id="IPR016039">
    <property type="entry name" value="Thiolase-like"/>
</dbReference>
<dbReference type="InterPro" id="IPR014031">
    <property type="entry name" value="Ketoacyl_synth_C"/>
</dbReference>
<feature type="domain" description="Ketosynthase family 3 (KS3)" evidence="5">
    <location>
        <begin position="1"/>
        <end position="421"/>
    </location>
</feature>
<evidence type="ECO:0000256" key="1">
    <source>
        <dbReference type="ARBA" id="ARBA00022450"/>
    </source>
</evidence>
<evidence type="ECO:0000256" key="2">
    <source>
        <dbReference type="ARBA" id="ARBA00022553"/>
    </source>
</evidence>
<evidence type="ECO:0000313" key="7">
    <source>
        <dbReference type="Proteomes" id="UP000238762"/>
    </source>
</evidence>
<evidence type="ECO:0000313" key="6">
    <source>
        <dbReference type="EMBL" id="PSB02439.1"/>
    </source>
</evidence>
<dbReference type="GO" id="GO:0004312">
    <property type="term" value="F:fatty acid synthase activity"/>
    <property type="evidence" value="ECO:0007669"/>
    <property type="project" value="TreeGrafter"/>
</dbReference>